<evidence type="ECO:0000256" key="6">
    <source>
        <dbReference type="SAM" id="Phobius"/>
    </source>
</evidence>
<proteinExistence type="inferred from homology"/>
<keyword evidence="3 6" id="KW-0812">Transmembrane</keyword>
<evidence type="ECO:0000256" key="2">
    <source>
        <dbReference type="ARBA" id="ARBA00006510"/>
    </source>
</evidence>
<dbReference type="GeneID" id="108566049"/>
<dbReference type="PANTHER" id="PTHR23302">
    <property type="entry name" value="TRANSMEMBRANE CHANNEL-RELATED"/>
    <property type="match status" value="1"/>
</dbReference>
<evidence type="ECO:0000313" key="9">
    <source>
        <dbReference type="RefSeq" id="XP_017781233.1"/>
    </source>
</evidence>
<evidence type="ECO:0000256" key="5">
    <source>
        <dbReference type="ARBA" id="ARBA00023136"/>
    </source>
</evidence>
<dbReference type="PANTHER" id="PTHR23302:SF24">
    <property type="entry name" value="TMC DOMAIN-CONTAINING PROTEIN"/>
    <property type="match status" value="1"/>
</dbReference>
<dbReference type="InterPro" id="IPR038900">
    <property type="entry name" value="TMC"/>
</dbReference>
<comment type="subcellular location">
    <subcellularLocation>
        <location evidence="1">Membrane</location>
        <topology evidence="1">Multi-pass membrane protein</topology>
    </subcellularLocation>
</comment>
<organism evidence="8 9">
    <name type="scientific">Nicrophorus vespilloides</name>
    <name type="common">Boreal carrion beetle</name>
    <dbReference type="NCBI Taxonomy" id="110193"/>
    <lineage>
        <taxon>Eukaryota</taxon>
        <taxon>Metazoa</taxon>
        <taxon>Ecdysozoa</taxon>
        <taxon>Arthropoda</taxon>
        <taxon>Hexapoda</taxon>
        <taxon>Insecta</taxon>
        <taxon>Pterygota</taxon>
        <taxon>Neoptera</taxon>
        <taxon>Endopterygota</taxon>
        <taxon>Coleoptera</taxon>
        <taxon>Polyphaga</taxon>
        <taxon>Staphyliniformia</taxon>
        <taxon>Silphidae</taxon>
        <taxon>Nicrophorinae</taxon>
        <taxon>Nicrophorus</taxon>
    </lineage>
</organism>
<feature type="transmembrane region" description="Helical" evidence="6">
    <location>
        <begin position="368"/>
        <end position="389"/>
    </location>
</feature>
<dbReference type="Proteomes" id="UP000695000">
    <property type="component" value="Unplaced"/>
</dbReference>
<name>A0ABM1N333_NICVS</name>
<feature type="transmembrane region" description="Helical" evidence="6">
    <location>
        <begin position="191"/>
        <end position="210"/>
    </location>
</feature>
<protein>
    <submittedName>
        <fullName evidence="9">Transmembrane channel-like protein 7</fullName>
    </submittedName>
</protein>
<keyword evidence="8" id="KW-1185">Reference proteome</keyword>
<feature type="transmembrane region" description="Helical" evidence="6">
    <location>
        <begin position="281"/>
        <end position="308"/>
    </location>
</feature>
<sequence length="639" mass="74112">MQYVNNDTGADDEDDIANHFNDPRKEAVSMWMKIKLRNSLLNRGYELDSNRSVGNNRNLSSTSPSKFFRRFSLWRKHFDLIEDEFGNGTKAYFVLIRWLMFLNLFQFVLYLFFIVVPFVVLEVDEPKCPANATNCCLVDYLNADNNGNYFLDFIQGSGYMEKTLLFQGFYRNSVYEYESIDGKTRYYNLPFFYVWTTIAYFFICLCIIVYEASQGFKVQIGDSLLTYSKLVFASWNYSIRTTEKASKRSADVRKNLEELLVNDCTETTRKKYIKSNYNKVVTIRVVVNILVVVILAAVSFGIFTAFVYSNNQLSPVDREIFHLSDVMRFVYEYLPSVVIYLSNAIIPFLFQGLIRFEQYSATFTIRLNLLRMVILRMFSLCVLYATLYAKINCVPGELECGCNDILCWETFVGQQMYKLTLTTFALQLLTTIINYLRSLVGKLNHKFAKTIGEQSFDISNHVLDVVYLQTIAWFGSYYAPLLPAIFVIVFFCMFYIKKFACLVNSVPTIHQTTETHSMFMSVILVSFMFALGPLGLSISELQPSKSCSPFKDFATTWDMVIKAFNSLPKIVQNILFFLSSTAFTLPVFIILCCIIYYKIAVISANSSRIKKLHETLLARKEDNNFIKKKKRMIHEQRRF</sequence>
<reference evidence="9" key="1">
    <citation type="submission" date="2025-08" db="UniProtKB">
        <authorList>
            <consortium name="RefSeq"/>
        </authorList>
    </citation>
    <scope>IDENTIFICATION</scope>
    <source>
        <tissue evidence="9">Whole Larva</tissue>
    </source>
</reference>
<feature type="transmembrane region" description="Helical" evidence="6">
    <location>
        <begin position="98"/>
        <end position="120"/>
    </location>
</feature>
<keyword evidence="5 6" id="KW-0472">Membrane</keyword>
<feature type="transmembrane region" description="Helical" evidence="6">
    <location>
        <begin position="574"/>
        <end position="597"/>
    </location>
</feature>
<dbReference type="Pfam" id="PF07810">
    <property type="entry name" value="TMC"/>
    <property type="match status" value="1"/>
</dbReference>
<evidence type="ECO:0000256" key="4">
    <source>
        <dbReference type="ARBA" id="ARBA00022989"/>
    </source>
</evidence>
<evidence type="ECO:0000256" key="3">
    <source>
        <dbReference type="ARBA" id="ARBA00022692"/>
    </source>
</evidence>
<keyword evidence="4 6" id="KW-1133">Transmembrane helix</keyword>
<feature type="transmembrane region" description="Helical" evidence="6">
    <location>
        <begin position="517"/>
        <end position="536"/>
    </location>
</feature>
<feature type="domain" description="TMC" evidence="7">
    <location>
        <begin position="407"/>
        <end position="508"/>
    </location>
</feature>
<gene>
    <name evidence="9" type="primary">LOC108566049</name>
</gene>
<evidence type="ECO:0000256" key="1">
    <source>
        <dbReference type="ARBA" id="ARBA00004141"/>
    </source>
</evidence>
<evidence type="ECO:0000313" key="8">
    <source>
        <dbReference type="Proteomes" id="UP000695000"/>
    </source>
</evidence>
<evidence type="ECO:0000259" key="7">
    <source>
        <dbReference type="Pfam" id="PF07810"/>
    </source>
</evidence>
<comment type="similarity">
    <text evidence="2">Belongs to the TMC family.</text>
</comment>
<feature type="transmembrane region" description="Helical" evidence="6">
    <location>
        <begin position="337"/>
        <end position="356"/>
    </location>
</feature>
<dbReference type="InterPro" id="IPR012496">
    <property type="entry name" value="TMC_dom"/>
</dbReference>
<feature type="transmembrane region" description="Helical" evidence="6">
    <location>
        <begin position="477"/>
        <end position="496"/>
    </location>
</feature>
<dbReference type="RefSeq" id="XP_017781233.1">
    <property type="nucleotide sequence ID" value="XM_017925744.1"/>
</dbReference>
<accession>A0ABM1N333</accession>